<evidence type="ECO:0000313" key="2">
    <source>
        <dbReference type="Proteomes" id="UP000828390"/>
    </source>
</evidence>
<dbReference type="Proteomes" id="UP000828390">
    <property type="component" value="Unassembled WGS sequence"/>
</dbReference>
<reference evidence="1" key="1">
    <citation type="journal article" date="2019" name="bioRxiv">
        <title>The Genome of the Zebra Mussel, Dreissena polymorpha: A Resource for Invasive Species Research.</title>
        <authorList>
            <person name="McCartney M.A."/>
            <person name="Auch B."/>
            <person name="Kono T."/>
            <person name="Mallez S."/>
            <person name="Zhang Y."/>
            <person name="Obille A."/>
            <person name="Becker A."/>
            <person name="Abrahante J.E."/>
            <person name="Garbe J."/>
            <person name="Badalamenti J.P."/>
            <person name="Herman A."/>
            <person name="Mangelson H."/>
            <person name="Liachko I."/>
            <person name="Sullivan S."/>
            <person name="Sone E.D."/>
            <person name="Koren S."/>
            <person name="Silverstein K.A.T."/>
            <person name="Beckman K.B."/>
            <person name="Gohl D.M."/>
        </authorList>
    </citation>
    <scope>NUCLEOTIDE SEQUENCE</scope>
    <source>
        <strain evidence="1">Duluth1</strain>
        <tissue evidence="1">Whole animal</tissue>
    </source>
</reference>
<comment type="caution">
    <text evidence="1">The sequence shown here is derived from an EMBL/GenBank/DDBJ whole genome shotgun (WGS) entry which is preliminary data.</text>
</comment>
<name>A0A9D4LTF7_DREPO</name>
<dbReference type="EMBL" id="JAIWYP010000002">
    <property type="protein sequence ID" value="KAH3864727.1"/>
    <property type="molecule type" value="Genomic_DNA"/>
</dbReference>
<sequence>MCYIWDLNRNAQYLGPQHVCVISGTSTGMCYIWDLNRNVQYLGPQQVCVISGTSTGACDIWDLNYTCDIRDLNKNV</sequence>
<protein>
    <submittedName>
        <fullName evidence="1">Uncharacterized protein</fullName>
    </submittedName>
</protein>
<dbReference type="SUPFAM" id="SSF50978">
    <property type="entry name" value="WD40 repeat-like"/>
    <property type="match status" value="1"/>
</dbReference>
<evidence type="ECO:0000313" key="1">
    <source>
        <dbReference type="EMBL" id="KAH3864727.1"/>
    </source>
</evidence>
<accession>A0A9D4LTF7</accession>
<organism evidence="1 2">
    <name type="scientific">Dreissena polymorpha</name>
    <name type="common">Zebra mussel</name>
    <name type="synonym">Mytilus polymorpha</name>
    <dbReference type="NCBI Taxonomy" id="45954"/>
    <lineage>
        <taxon>Eukaryota</taxon>
        <taxon>Metazoa</taxon>
        <taxon>Spiralia</taxon>
        <taxon>Lophotrochozoa</taxon>
        <taxon>Mollusca</taxon>
        <taxon>Bivalvia</taxon>
        <taxon>Autobranchia</taxon>
        <taxon>Heteroconchia</taxon>
        <taxon>Euheterodonta</taxon>
        <taxon>Imparidentia</taxon>
        <taxon>Neoheterodontei</taxon>
        <taxon>Myida</taxon>
        <taxon>Dreissenoidea</taxon>
        <taxon>Dreissenidae</taxon>
        <taxon>Dreissena</taxon>
    </lineage>
</organism>
<reference evidence="1" key="2">
    <citation type="submission" date="2020-11" db="EMBL/GenBank/DDBJ databases">
        <authorList>
            <person name="McCartney M.A."/>
            <person name="Auch B."/>
            <person name="Kono T."/>
            <person name="Mallez S."/>
            <person name="Becker A."/>
            <person name="Gohl D.M."/>
            <person name="Silverstein K.A.T."/>
            <person name="Koren S."/>
            <person name="Bechman K.B."/>
            <person name="Herman A."/>
            <person name="Abrahante J.E."/>
            <person name="Garbe J."/>
        </authorList>
    </citation>
    <scope>NUCLEOTIDE SEQUENCE</scope>
    <source>
        <strain evidence="1">Duluth1</strain>
        <tissue evidence="1">Whole animal</tissue>
    </source>
</reference>
<proteinExistence type="predicted"/>
<keyword evidence="2" id="KW-1185">Reference proteome</keyword>
<dbReference type="AlphaFoldDB" id="A0A9D4LTF7"/>
<dbReference type="InterPro" id="IPR036322">
    <property type="entry name" value="WD40_repeat_dom_sf"/>
</dbReference>
<gene>
    <name evidence="1" type="ORF">DPMN_027753</name>
</gene>